<keyword evidence="2" id="KW-1185">Reference proteome</keyword>
<evidence type="ECO:0000313" key="1">
    <source>
        <dbReference type="EMBL" id="KAH9698784.1"/>
    </source>
</evidence>
<keyword evidence="1" id="KW-0418">Kinase</keyword>
<comment type="caution">
    <text evidence="1">The sequence shown here is derived from an EMBL/GenBank/DDBJ whole genome shotgun (WGS) entry which is preliminary data.</text>
</comment>
<sequence>MGRSDPDLFVLYLILFSVIVAAAANISRDQDALLSVKAHIINDNPRNILAQNWTSNTSVCSWMGITCDIYGNRVTSLTIPDLGLTGTIPSYLGNLSSLQTLVLSHNWFSGTIPKEIGNLTKLKELRLRYNKLQGEIPEELGNLAELEVLVLNNNLLTGTIPASIFNLSSISTGLDFSNNSLTGSFPDDMCEGLPRLKGLYVSYNQFKGPIPNNLWHCKGLSSASLSFNQFTGRLPRDLGNLTRLKSLYLGFNNLIGEIPEELGNLAELEMLVLTSNLLTGAIPASIFNLSSMLTALDFTNNSLTGSFPDDTCQGLPRLKGLYMSYNQFKGPIPNNLWHCKDLSTVSLSFNQFTGRIPRDLGNSTKLKSLHLGLNNLIGEIPQEIGNLRNLEILGIDQSNLVGFVPDTILNISTLKILSLFNNTFSGNLPSSKNLIGLPNLELLNLGLNNFSGSIPSFCFNASKLYALELGYNSFSGLIPEALGNLRNLKRLGLRRNYLTSSTSELMSFFSALVNCKSLKVIVLSENPLDGVLPSSIGNHSVSVEEIYMYKCNIHGRIPKEIGSLINLTTLGLGDNNLSGSLPMTLGRLKKLQGLYLQNNKFEGPIPQEFCHFSRLYEVDMNGNKLSGSIPSCLGDLNSLRILSLSSNELTSIIPSTFWNLEDILSFDFSSNSLNGSLPLEIGNLKAVVNIDLSWNRLSGNIPSTIVGLKNLQRLSLKHNKLQGPIPESFGELVSLEFLDLSNNNLSGVIPTSLEKLLYLKILNLSFNKLVGEIPRGGDFANFSAESFIGNDLLCGSPHLQVPLCRSSPHKKSRKKVILLGVVLPLSTVFIVAVILALTFGLITRCRKRRSIEVSHIKADMSPQVMWRRYSHDELLRATDQFSEKNLIGIGSYGLVYKGRFPDGIEVAIKVFHLQREGALNSFDAESEILKTIRHSNLVKTISSCTNHNFKALVLEYMPNGSLEDCLYASNFNLDIFQRLGIMIDVASALEYLHFGHSNPIVHCDIKPSNVLLDDSMVAHLSDFGIAKLLSEEDSMKQTQTLATIGYMAPEYGRKGQVSIKGDVYSYGIMLMEVFTGMKPTNELFTGEMSIKRWVNDSLPAVMNIMDANLLSEDEEHANVAKQSCASSVLSLAMECTSESPEKRIQAEVLGKSEHQLGHAIIPTPGWITLAERYKQNTGNEPSTNISRPEMSTSHRSTPTRSIYRADTHPPKNGNTISQNHNNCAFSRTVEGDARSHDCPQCIGGFTPAKPPASLTHFCERSSEWLEIDVSRKDAVREDNETVETITLREIANEARERVTQDRLERMEKQMETLAAILYELRDERRRDCETLVGRDEVGAEPSLRRRRVEEIPPPVDQPNGVHPHRSTGWVPGERTDEGMDQPRPGRNAEQERDQIAARDPDRAVELEGEVRRLVQVMEEIQGKRKPPSWRIMLDEESPLSTEIMGTVISRDFRFPDLKYSGRNDPLVHIECFNDMTGVQGLTPAQRAVAPEDDMMELMGMKQEEHESLRDFVKRYHRAVLDLGAFNHPQALRGLKEGVRIGRLWYNLRSPLVQNYSAGYEQARRDIEIEEEKSARIKSEQLEELKRKERRAPNGSGRAQLPRSLFPERQQEFRQMAAHPYHNTPRALNATNSRSGRPEQLQAIPARALITKPAHRRDKSRFCKFHDTHGHTIRQCRDLKIQVEDLVRNRYLDEYVNGVSPVIESQYTRDEGVERDLEREQPVIRVIAGGPTLARDSNRAWKNYERYAMTSKEVLFNLPAAKKAKVRQVPIMWTDDDEEGILYPHEDELVIKAMVAGTKLRRILVDTGSSVDILFKSALDDMGIADLKLERSNTSLKGFGGGRLTPMGIIELPIIVGTKPFERTMMLDFVVVEEKSPYQMILERAFMRISKCVMSTHFLALKYRVNGVVGVVKGDQRMVRSCYATTAKETLQVTSLDNRGDSKKGRQEPVEKLEGVVVSKSNPSRVVKVGSELGEAIKGELVKCLQSHADIFAWSHEDMPGIDRRVACHKFAIRKGARPVRQKMRCFNQERYEAINAEVEKLLKAGFIREAKYPEWISNVVLVKKANGKWRMVMPFGLKNAGATFQRLVNKVFKPLIGHTMEVYVDDMITKSREPRDHVKHLEETFELLRRYEMKLNPEKCAFRVSSGKFLGYLVSHQEIEANPEKIRAVIEMRSPRTVKEVQSLTGKLAALNQFISRATDKCHPFFQIIKKGRKMEWTSECDEAFGQPKEYLARAPLLSTPREGDQLLLYLAISKWATSLIVVMTDQPLRQMLQKPDASGRLVKWSVELSEFDLSYKPRGAVKAQALADFMVDRAERGEEIQEERAIEQGKPEGKPEGVWLVMVDGSYSEQGFGAGVVIRSLEGVEVSYAVKFEFQLTNNQAEYEAFITGLGLAHAL</sequence>
<reference evidence="2" key="1">
    <citation type="journal article" date="2023" name="Hortic. Res.">
        <title>A chromosome-level phased genome enabling allele-level studies in sweet orange: a case study on citrus Huanglongbing tolerance.</title>
        <authorList>
            <person name="Wu B."/>
            <person name="Yu Q."/>
            <person name="Deng Z."/>
            <person name="Duan Y."/>
            <person name="Luo F."/>
            <person name="Gmitter F. Jr."/>
        </authorList>
    </citation>
    <scope>NUCLEOTIDE SEQUENCE [LARGE SCALE GENOMIC DNA]</scope>
    <source>
        <strain evidence="2">cv. Valencia</strain>
    </source>
</reference>
<gene>
    <name evidence="1" type="ORF">KPL71_024131</name>
</gene>
<protein>
    <submittedName>
        <fullName evidence="1">Protein kinase domain-containing protein</fullName>
    </submittedName>
</protein>
<evidence type="ECO:0000313" key="2">
    <source>
        <dbReference type="Proteomes" id="UP000829398"/>
    </source>
</evidence>
<proteinExistence type="predicted"/>
<dbReference type="EMBL" id="CM039177">
    <property type="protein sequence ID" value="KAH9698784.1"/>
    <property type="molecule type" value="Genomic_DNA"/>
</dbReference>
<dbReference type="Proteomes" id="UP000829398">
    <property type="component" value="Chromosome 8"/>
</dbReference>
<keyword evidence="1" id="KW-0808">Transferase</keyword>
<accession>A0ACB8INY9</accession>
<organism evidence="1 2">
    <name type="scientific">Citrus sinensis</name>
    <name type="common">Sweet orange</name>
    <name type="synonym">Citrus aurantium var. sinensis</name>
    <dbReference type="NCBI Taxonomy" id="2711"/>
    <lineage>
        <taxon>Eukaryota</taxon>
        <taxon>Viridiplantae</taxon>
        <taxon>Streptophyta</taxon>
        <taxon>Embryophyta</taxon>
        <taxon>Tracheophyta</taxon>
        <taxon>Spermatophyta</taxon>
        <taxon>Magnoliopsida</taxon>
        <taxon>eudicotyledons</taxon>
        <taxon>Gunneridae</taxon>
        <taxon>Pentapetalae</taxon>
        <taxon>rosids</taxon>
        <taxon>malvids</taxon>
        <taxon>Sapindales</taxon>
        <taxon>Rutaceae</taxon>
        <taxon>Aurantioideae</taxon>
        <taxon>Citrus</taxon>
    </lineage>
</organism>
<name>A0ACB8INY9_CITSI</name>